<evidence type="ECO:0000313" key="1">
    <source>
        <dbReference type="EMBL" id="KAK4472530.1"/>
    </source>
</evidence>
<dbReference type="AlphaFoldDB" id="A0AAE1ZET9"/>
<proteinExistence type="predicted"/>
<evidence type="ECO:0000313" key="2">
    <source>
        <dbReference type="Proteomes" id="UP001292079"/>
    </source>
</evidence>
<name>A0AAE1ZET9_SCHME</name>
<dbReference type="Proteomes" id="UP001292079">
    <property type="component" value="Unassembled WGS sequence"/>
</dbReference>
<dbReference type="EMBL" id="JALJAT010000002">
    <property type="protein sequence ID" value="KAK4472530.1"/>
    <property type="molecule type" value="Genomic_DNA"/>
</dbReference>
<protein>
    <submittedName>
        <fullName evidence="1">Uncharacterized protein</fullName>
    </submittedName>
</protein>
<keyword evidence="2" id="KW-1185">Reference proteome</keyword>
<sequence length="518" mass="56818">MHIVTRNGPMQQLSNDLSVSRFAPSCNNLSLSGQNHRLKQLQQSCVTTQSNATQLLSIQPVPNSQLMRQQITQQVRSALNLSLPSPLGVQMNGNSTVGTYGGSLLGQPPPPSLSSVNLNTQTASSANLHLITGLPTTSSLCPNKNNHTSTGLVSFSQNSTKRSPRQTSIINSIIELQKKHQSIQHQLTMYHNNPALRSQPQYADVFVELQGQMQQIETQLYAKRAQLNITRAQDPVTQVAKTSLLLPNGADVFDNSFPAIGTWIAPSPNSGENLDKNVAEASVPKMSNFTRTSICKVSSNWSSTWSSSSVTNPSSSNIRSIHSQWQQNSSQIRPTLESNINFPATKSNPTCTVSGETQGQWILVQPLPGWNGASIRNLQSILSTHFKLISFHVLNPNSSSVLIRLQSIEDSLQLVKNFGDRLALEPLSDLDARVHLQQLSVNACADGITSNQLSATEVHAASTNWNSNGQFYSPLNSNNKKPNPHISRFGLTIFEQFIQFEESSEEFTLDEELLKTEN</sequence>
<gene>
    <name evidence="1" type="ORF">MN116_003774</name>
</gene>
<reference evidence="1" key="2">
    <citation type="journal article" date="2023" name="Infect Dis Poverty">
        <title>Chromosome-scale genome of the human blood fluke Schistosoma mekongi and its implications for public health.</title>
        <authorList>
            <person name="Zhou M."/>
            <person name="Xu L."/>
            <person name="Xu D."/>
            <person name="Chen W."/>
            <person name="Khan J."/>
            <person name="Hu Y."/>
            <person name="Huang H."/>
            <person name="Wei H."/>
            <person name="Zhang Y."/>
            <person name="Chusongsang P."/>
            <person name="Tanasarnprasert K."/>
            <person name="Hu X."/>
            <person name="Limpanont Y."/>
            <person name="Lv Z."/>
        </authorList>
    </citation>
    <scope>NUCLEOTIDE SEQUENCE</scope>
    <source>
        <strain evidence="1">LV_2022a</strain>
    </source>
</reference>
<reference evidence="1" key="1">
    <citation type="submission" date="2022-04" db="EMBL/GenBank/DDBJ databases">
        <authorList>
            <person name="Xu L."/>
            <person name="Lv Z."/>
        </authorList>
    </citation>
    <scope>NUCLEOTIDE SEQUENCE</scope>
    <source>
        <strain evidence="1">LV_2022a</strain>
    </source>
</reference>
<organism evidence="1 2">
    <name type="scientific">Schistosoma mekongi</name>
    <name type="common">Parasitic worm</name>
    <dbReference type="NCBI Taxonomy" id="38744"/>
    <lineage>
        <taxon>Eukaryota</taxon>
        <taxon>Metazoa</taxon>
        <taxon>Spiralia</taxon>
        <taxon>Lophotrochozoa</taxon>
        <taxon>Platyhelminthes</taxon>
        <taxon>Trematoda</taxon>
        <taxon>Digenea</taxon>
        <taxon>Strigeidida</taxon>
        <taxon>Schistosomatoidea</taxon>
        <taxon>Schistosomatidae</taxon>
        <taxon>Schistosoma</taxon>
    </lineage>
</organism>
<accession>A0AAE1ZET9</accession>
<comment type="caution">
    <text evidence="1">The sequence shown here is derived from an EMBL/GenBank/DDBJ whole genome shotgun (WGS) entry which is preliminary data.</text>
</comment>